<dbReference type="GO" id="GO:0005886">
    <property type="term" value="C:plasma membrane"/>
    <property type="evidence" value="ECO:0007669"/>
    <property type="project" value="UniProtKB-SubCell"/>
</dbReference>
<dbReference type="Proteomes" id="UP000694920">
    <property type="component" value="Unplaced"/>
</dbReference>
<evidence type="ECO:0000313" key="28">
    <source>
        <dbReference type="RefSeq" id="XP_024945950.1"/>
    </source>
</evidence>
<dbReference type="GO" id="GO:0043171">
    <property type="term" value="P:peptide catabolic process"/>
    <property type="evidence" value="ECO:0007669"/>
    <property type="project" value="TreeGrafter"/>
</dbReference>
<feature type="domain" description="Peptidase M1 membrane alanine aminopeptidase" evidence="22">
    <location>
        <begin position="293"/>
        <end position="498"/>
    </location>
</feature>
<evidence type="ECO:0000256" key="14">
    <source>
        <dbReference type="ARBA" id="ARBA00023157"/>
    </source>
</evidence>
<evidence type="ECO:0000256" key="1">
    <source>
        <dbReference type="ARBA" id="ARBA00000098"/>
    </source>
</evidence>
<evidence type="ECO:0000259" key="23">
    <source>
        <dbReference type="Pfam" id="PF11838"/>
    </source>
</evidence>
<dbReference type="KEGG" id="ccin:107272906"/>
<dbReference type="GO" id="GO:0070006">
    <property type="term" value="F:metalloaminopeptidase activity"/>
    <property type="evidence" value="ECO:0007669"/>
    <property type="project" value="TreeGrafter"/>
</dbReference>
<evidence type="ECO:0000256" key="18">
    <source>
        <dbReference type="PIRSR" id="PIRSR634016-3"/>
    </source>
</evidence>
<dbReference type="GO" id="GO:0005615">
    <property type="term" value="C:extracellular space"/>
    <property type="evidence" value="ECO:0007669"/>
    <property type="project" value="TreeGrafter"/>
</dbReference>
<dbReference type="Gene3D" id="2.60.40.1910">
    <property type="match status" value="1"/>
</dbReference>
<feature type="domain" description="ERAP1-like C-terminal" evidence="23">
    <location>
        <begin position="582"/>
        <end position="882"/>
    </location>
</feature>
<accession>A0AAJ7W638</accession>
<keyword evidence="6" id="KW-0336">GPI-anchor</keyword>
<dbReference type="GO" id="GO:0005737">
    <property type="term" value="C:cytoplasm"/>
    <property type="evidence" value="ECO:0007669"/>
    <property type="project" value="TreeGrafter"/>
</dbReference>
<keyword evidence="13" id="KW-0472">Membrane</keyword>
<keyword evidence="10 20" id="KW-0378">Hydrolase</keyword>
<feature type="active site" description="Proton acceptor" evidence="17">
    <location>
        <position position="345"/>
    </location>
</feature>
<evidence type="ECO:0000256" key="8">
    <source>
        <dbReference type="ARBA" id="ARBA00022723"/>
    </source>
</evidence>
<keyword evidence="4 20" id="KW-0031">Aminopeptidase</keyword>
<dbReference type="Gene3D" id="1.25.50.20">
    <property type="match status" value="1"/>
</dbReference>
<protein>
    <recommendedName>
        <fullName evidence="20">Aminopeptidase</fullName>
        <ecNumber evidence="20">3.4.11.-</ecNumber>
    </recommendedName>
</protein>
<keyword evidence="5" id="KW-1003">Cell membrane</keyword>
<dbReference type="InterPro" id="IPR042097">
    <property type="entry name" value="Aminopeptidase_N-like_N_sf"/>
</dbReference>
<feature type="binding site" evidence="18">
    <location>
        <position position="348"/>
    </location>
    <ligand>
        <name>Zn(2+)</name>
        <dbReference type="ChEBI" id="CHEBI:29105"/>
        <note>catalytic</note>
    </ligand>
</feature>
<dbReference type="InterPro" id="IPR024571">
    <property type="entry name" value="ERAP1-like_C_dom"/>
</dbReference>
<comment type="similarity">
    <text evidence="3 20">Belongs to the peptidase M1 family.</text>
</comment>
<dbReference type="RefSeq" id="XP_024945950.1">
    <property type="nucleotide sequence ID" value="XM_025090182.1"/>
</dbReference>
<keyword evidence="8 18" id="KW-0479">Metal-binding</keyword>
<dbReference type="PRINTS" id="PR00756">
    <property type="entry name" value="ALADIPTASE"/>
</dbReference>
<organism evidence="25 28">
    <name type="scientific">Cephus cinctus</name>
    <name type="common">Wheat stem sawfly</name>
    <dbReference type="NCBI Taxonomy" id="211228"/>
    <lineage>
        <taxon>Eukaryota</taxon>
        <taxon>Metazoa</taxon>
        <taxon>Ecdysozoa</taxon>
        <taxon>Arthropoda</taxon>
        <taxon>Hexapoda</taxon>
        <taxon>Insecta</taxon>
        <taxon>Pterygota</taxon>
        <taxon>Neoptera</taxon>
        <taxon>Endopterygota</taxon>
        <taxon>Hymenoptera</taxon>
        <taxon>Cephoidea</taxon>
        <taxon>Cephidae</taxon>
        <taxon>Cephus</taxon>
    </lineage>
</organism>
<dbReference type="PANTHER" id="PTHR11533">
    <property type="entry name" value="PROTEASE M1 ZINC METALLOPROTEASE"/>
    <property type="match status" value="1"/>
</dbReference>
<dbReference type="CDD" id="cd09601">
    <property type="entry name" value="M1_APN-Q_like"/>
    <property type="match status" value="1"/>
</dbReference>
<evidence type="ECO:0000256" key="21">
    <source>
        <dbReference type="SAM" id="SignalP"/>
    </source>
</evidence>
<feature type="domain" description="Aminopeptidase N-like N-terminal" evidence="24">
    <location>
        <begin position="54"/>
        <end position="239"/>
    </location>
</feature>
<evidence type="ECO:0000313" key="26">
    <source>
        <dbReference type="RefSeq" id="XP_015606053.1"/>
    </source>
</evidence>
<evidence type="ECO:0000256" key="11">
    <source>
        <dbReference type="ARBA" id="ARBA00022833"/>
    </source>
</evidence>
<evidence type="ECO:0000313" key="27">
    <source>
        <dbReference type="RefSeq" id="XP_015606054.1"/>
    </source>
</evidence>
<feature type="binding site" evidence="18">
    <location>
        <position position="344"/>
    </location>
    <ligand>
        <name>Zn(2+)</name>
        <dbReference type="ChEBI" id="CHEBI:29105"/>
        <note>catalytic</note>
    </ligand>
</feature>
<reference evidence="26 27" key="1">
    <citation type="submission" date="2025-04" db="UniProtKB">
        <authorList>
            <consortium name="RefSeq"/>
        </authorList>
    </citation>
    <scope>IDENTIFICATION</scope>
</reference>
<dbReference type="Gene3D" id="2.60.40.1730">
    <property type="entry name" value="tricorn interacting facor f3 domain"/>
    <property type="match status" value="1"/>
</dbReference>
<dbReference type="GO" id="GO:0006508">
    <property type="term" value="P:proteolysis"/>
    <property type="evidence" value="ECO:0007669"/>
    <property type="project" value="UniProtKB-KW"/>
</dbReference>
<dbReference type="Pfam" id="PF17900">
    <property type="entry name" value="Peptidase_M1_N"/>
    <property type="match status" value="1"/>
</dbReference>
<dbReference type="Pfam" id="PF11838">
    <property type="entry name" value="ERAP1_C"/>
    <property type="match status" value="1"/>
</dbReference>
<evidence type="ECO:0000313" key="25">
    <source>
        <dbReference type="Proteomes" id="UP000694920"/>
    </source>
</evidence>
<evidence type="ECO:0000256" key="15">
    <source>
        <dbReference type="ARBA" id="ARBA00023180"/>
    </source>
</evidence>
<feature type="chain" id="PRO_5044709582" description="Aminopeptidase" evidence="21">
    <location>
        <begin position="23"/>
        <end position="958"/>
    </location>
</feature>
<proteinExistence type="inferred from homology"/>
<dbReference type="GO" id="GO:0016285">
    <property type="term" value="F:alanyl aminopeptidase activity"/>
    <property type="evidence" value="ECO:0007669"/>
    <property type="project" value="UniProtKB-EC"/>
</dbReference>
<dbReference type="EC" id="3.4.11.-" evidence="20"/>
<keyword evidence="14" id="KW-1015">Disulfide bond</keyword>
<dbReference type="GO" id="GO:0098552">
    <property type="term" value="C:side of membrane"/>
    <property type="evidence" value="ECO:0007669"/>
    <property type="project" value="UniProtKB-KW"/>
</dbReference>
<name>A0AAJ7W638_CEPCN</name>
<evidence type="ECO:0000256" key="17">
    <source>
        <dbReference type="PIRSR" id="PIRSR634016-1"/>
    </source>
</evidence>
<keyword evidence="12 20" id="KW-0482">Metalloprotease</keyword>
<dbReference type="InterPro" id="IPR045357">
    <property type="entry name" value="Aminopeptidase_N-like_N"/>
</dbReference>
<dbReference type="InterPro" id="IPR001930">
    <property type="entry name" value="Peptidase_M1"/>
</dbReference>
<evidence type="ECO:0000256" key="16">
    <source>
        <dbReference type="ARBA" id="ARBA00023288"/>
    </source>
</evidence>
<keyword evidence="11 18" id="KW-0862">Zinc</keyword>
<keyword evidence="7 20" id="KW-0645">Protease</keyword>
<evidence type="ECO:0000256" key="6">
    <source>
        <dbReference type="ARBA" id="ARBA00022622"/>
    </source>
</evidence>
<evidence type="ECO:0000256" key="2">
    <source>
        <dbReference type="ARBA" id="ARBA00004609"/>
    </source>
</evidence>
<dbReference type="FunFam" id="2.60.40.1910:FF:000008">
    <property type="entry name" value="Aminopeptidase"/>
    <property type="match status" value="1"/>
</dbReference>
<dbReference type="Gene3D" id="1.10.390.10">
    <property type="entry name" value="Neutral Protease Domain 2"/>
    <property type="match status" value="1"/>
</dbReference>
<evidence type="ECO:0000256" key="10">
    <source>
        <dbReference type="ARBA" id="ARBA00022801"/>
    </source>
</evidence>
<dbReference type="SUPFAM" id="SSF63737">
    <property type="entry name" value="Leukotriene A4 hydrolase N-terminal domain"/>
    <property type="match status" value="1"/>
</dbReference>
<evidence type="ECO:0000259" key="24">
    <source>
        <dbReference type="Pfam" id="PF17900"/>
    </source>
</evidence>
<dbReference type="SUPFAM" id="SSF55486">
    <property type="entry name" value="Metalloproteases ('zincins'), catalytic domain"/>
    <property type="match status" value="1"/>
</dbReference>
<keyword evidence="15" id="KW-0325">Glycoprotein</keyword>
<feature type="binding site" evidence="18">
    <location>
        <position position="367"/>
    </location>
    <ligand>
        <name>Zn(2+)</name>
        <dbReference type="ChEBI" id="CHEBI:29105"/>
        <note>catalytic</note>
    </ligand>
</feature>
<dbReference type="GO" id="GO:0008270">
    <property type="term" value="F:zinc ion binding"/>
    <property type="evidence" value="ECO:0007669"/>
    <property type="project" value="UniProtKB-UniRule"/>
</dbReference>
<feature type="site" description="Transition state stabilizer" evidence="19">
    <location>
        <position position="431"/>
    </location>
</feature>
<comment type="subcellular location">
    <subcellularLocation>
        <location evidence="2">Cell membrane</location>
        <topology evidence="2">Lipid-anchor</topology>
        <topology evidence="2">GPI-anchor</topology>
    </subcellularLocation>
</comment>
<evidence type="ECO:0000259" key="22">
    <source>
        <dbReference type="Pfam" id="PF01433"/>
    </source>
</evidence>
<sequence>MHRRILSATIFLLALVIIESNATIPDKTSASDLPHPKVNWNDSVSYRLPSEIIPHHYTLQVDVRMNEEDFFFTGTVHISVNVNVPVKRIVLHADSLVISESATRIVEESSNSSLVIISQTSETVPQFYIINLAENLRLGNYKISLSFSGNILENRIGLCRTSYGTSGPNWMAITQFATTYARRAFPCFDEPGLKATFDISIIHENYRFAWSNTRATQTLQNSGRSITYFARTPRMSTYLVAFAVTGFDGQSARPGYAVSTIVRPEAMASAEYSIVKGEQQYRAIQNWMGQPDFVDKVEQLAVPDFLYSGMENWGLITYRESVLLQMDGVTSSKDLQTITNIMSHEYAHVWFGNMVTPSWWDYVWLSEGFATYFEYFGSSLVHSHWRLMEQYVVNVVHSALSYDSLSSTRAMNGEGIGSPSTIAQSLDIVSYQKAGSVIRMLSHIIGEEVFCTGLRNYLKTMALQAATPSDLYRLLQAEADASGILQTHVTVENVMNTWSNQPGYPLITVTRNYSNTVTEVSQERFYLDADLSTVNPDKFRWWVPVNYATENSLSNFNVTNAIDWIRPQDKSIIISEFNSSGWVIFNVQQVGYYRVNYDTTNWHLLINYLRTNNYDVIPPTNRASLIDDAFNLARAGYIDYSIALNLTKYLHQETDYIPWVAASNSFAFLDGRLLRQPIYPVYQKYINSLVKNLGKSLSFHENLFDLHITKLLRNLILTWSCNTNDEDSLYNAQRLFDIWIKDPASTITPDLKSFVYCSGLRSASRNTWELVWQRYINTDLANEQNLLLSGLGCTADRTSVERYLNISIDPASPVRFHNRNTMFTSVLRSNVDNWSVVNQFVKNNADRIVDTSGISRLLSMLNSLGNTIVSREQLNEFQNTLSGFNEKYFTTDVNVDDIIARAEKTLAWIDMYVPGIEIWLEENIEKSSSTASTVNIFTITTVLLITIVKILIDDLNKF</sequence>
<dbReference type="InterPro" id="IPR034016">
    <property type="entry name" value="M1_APN-typ"/>
</dbReference>
<dbReference type="InterPro" id="IPR014782">
    <property type="entry name" value="Peptidase_M1_dom"/>
</dbReference>
<dbReference type="FunFam" id="1.10.390.10:FF:000013">
    <property type="entry name" value="Aminopeptidase N"/>
    <property type="match status" value="1"/>
</dbReference>
<keyword evidence="9 21" id="KW-0732">Signal</keyword>
<evidence type="ECO:0000256" key="12">
    <source>
        <dbReference type="ARBA" id="ARBA00023049"/>
    </source>
</evidence>
<evidence type="ECO:0000256" key="5">
    <source>
        <dbReference type="ARBA" id="ARBA00022475"/>
    </source>
</evidence>
<evidence type="ECO:0000256" key="9">
    <source>
        <dbReference type="ARBA" id="ARBA00022729"/>
    </source>
</evidence>
<dbReference type="GeneID" id="107272906"/>
<dbReference type="InterPro" id="IPR050344">
    <property type="entry name" value="Peptidase_M1_aminopeptidases"/>
</dbReference>
<dbReference type="RefSeq" id="XP_015606053.1">
    <property type="nucleotide sequence ID" value="XM_015750567.2"/>
</dbReference>
<comment type="catalytic activity">
    <reaction evidence="1">
        <text>Release of an N-terminal amino acid, Xaa-|-Yaa- from a peptide, amide or arylamide. Xaa is preferably Ala, but may be most amino acids including Pro (slow action). When a terminal hydrophobic residue is followed by a prolyl residue, the two may be released as an intact Xaa-Pro dipeptide.</text>
        <dbReference type="EC" id="3.4.11.2"/>
    </reaction>
</comment>
<comment type="cofactor">
    <cofactor evidence="18 20">
        <name>Zn(2+)</name>
        <dbReference type="ChEBI" id="CHEBI:29105"/>
    </cofactor>
    <text evidence="18 20">Binds 1 zinc ion per subunit.</text>
</comment>
<evidence type="ECO:0000256" key="13">
    <source>
        <dbReference type="ARBA" id="ARBA00023136"/>
    </source>
</evidence>
<dbReference type="RefSeq" id="XP_015606054.1">
    <property type="nucleotide sequence ID" value="XM_015750568.2"/>
</dbReference>
<dbReference type="FunFam" id="1.25.50.20:FF:000001">
    <property type="entry name" value="Aminopeptidase"/>
    <property type="match status" value="1"/>
</dbReference>
<dbReference type="AlphaFoldDB" id="A0AAJ7W638"/>
<dbReference type="Pfam" id="PF01433">
    <property type="entry name" value="Peptidase_M1"/>
    <property type="match status" value="1"/>
</dbReference>
<evidence type="ECO:0000256" key="7">
    <source>
        <dbReference type="ARBA" id="ARBA00022670"/>
    </source>
</evidence>
<feature type="signal peptide" evidence="21">
    <location>
        <begin position="1"/>
        <end position="22"/>
    </location>
</feature>
<evidence type="ECO:0000256" key="4">
    <source>
        <dbReference type="ARBA" id="ARBA00022438"/>
    </source>
</evidence>
<keyword evidence="25" id="KW-1185">Reference proteome</keyword>
<dbReference type="GO" id="GO:0042277">
    <property type="term" value="F:peptide binding"/>
    <property type="evidence" value="ECO:0007669"/>
    <property type="project" value="TreeGrafter"/>
</dbReference>
<evidence type="ECO:0000256" key="19">
    <source>
        <dbReference type="PIRSR" id="PIRSR634016-4"/>
    </source>
</evidence>
<evidence type="ECO:0000256" key="20">
    <source>
        <dbReference type="RuleBase" id="RU364040"/>
    </source>
</evidence>
<evidence type="ECO:0000256" key="3">
    <source>
        <dbReference type="ARBA" id="ARBA00010136"/>
    </source>
</evidence>
<keyword evidence="16" id="KW-0449">Lipoprotein</keyword>
<gene>
    <name evidence="26 27 28" type="primary">LOC107272906</name>
</gene>
<dbReference type="PANTHER" id="PTHR11533:SF290">
    <property type="entry name" value="AMINOPEPTIDASE"/>
    <property type="match status" value="1"/>
</dbReference>
<dbReference type="InterPro" id="IPR027268">
    <property type="entry name" value="Peptidase_M4/M1_CTD_sf"/>
</dbReference>